<evidence type="ECO:0000313" key="7">
    <source>
        <dbReference type="Proteomes" id="UP000655366"/>
    </source>
</evidence>
<dbReference type="InterPro" id="IPR029058">
    <property type="entry name" value="AB_hydrolase_fold"/>
</dbReference>
<name>A0A931CP50_9MICC</name>
<feature type="compositionally biased region" description="Low complexity" evidence="4">
    <location>
        <begin position="1"/>
        <end position="16"/>
    </location>
</feature>
<dbReference type="RefSeq" id="WP_196395406.1">
    <property type="nucleotide sequence ID" value="NZ_JADNYM010000003.1"/>
</dbReference>
<dbReference type="AlphaFoldDB" id="A0A931CP50"/>
<dbReference type="SUPFAM" id="SSF53474">
    <property type="entry name" value="alpha/beta-Hydrolases"/>
    <property type="match status" value="1"/>
</dbReference>
<feature type="active site" description="Nucleophile" evidence="2 3">
    <location>
        <position position="167"/>
    </location>
</feature>
<keyword evidence="2" id="KW-0963">Cytoplasm</keyword>
<dbReference type="HAMAP" id="MF_00296">
    <property type="entry name" value="MetX_acyltransf"/>
    <property type="match status" value="1"/>
</dbReference>
<feature type="binding site" evidence="2">
    <location>
        <position position="373"/>
    </location>
    <ligand>
        <name>substrate</name>
    </ligand>
</feature>
<comment type="caution">
    <text evidence="2">Lacks conserved residue(s) required for the propagation of feature annotation.</text>
</comment>
<dbReference type="GO" id="GO:0009086">
    <property type="term" value="P:methionine biosynthetic process"/>
    <property type="evidence" value="ECO:0007669"/>
    <property type="project" value="UniProtKB-UniRule"/>
</dbReference>
<accession>A0A931CP50</accession>
<protein>
    <recommendedName>
        <fullName evidence="2">Homoserine O-acetyltransferase</fullName>
        <shortName evidence="2">HAT</shortName>
        <ecNumber evidence="2">2.3.1.31</ecNumber>
    </recommendedName>
    <alternativeName>
        <fullName evidence="2">Homoserine transacetylase</fullName>
        <shortName evidence="2">HTA</shortName>
    </alternativeName>
</protein>
<evidence type="ECO:0000313" key="6">
    <source>
        <dbReference type="EMBL" id="MBG0738429.1"/>
    </source>
</evidence>
<proteinExistence type="inferred from homology"/>
<evidence type="ECO:0000256" key="1">
    <source>
        <dbReference type="ARBA" id="ARBA00022679"/>
    </source>
</evidence>
<keyword evidence="2 6" id="KW-0012">Acyltransferase</keyword>
<keyword evidence="2" id="KW-0486">Methionine biosynthesis</keyword>
<keyword evidence="7" id="KW-1185">Reference proteome</keyword>
<dbReference type="PIRSF" id="PIRSF000443">
    <property type="entry name" value="Homoser_Ac_trans"/>
    <property type="match status" value="1"/>
</dbReference>
<dbReference type="NCBIfam" id="NF001209">
    <property type="entry name" value="PRK00175.1"/>
    <property type="match status" value="1"/>
</dbReference>
<reference evidence="6 7" key="1">
    <citation type="submission" date="2020-11" db="EMBL/GenBank/DDBJ databases">
        <title>Arthrobacter antarcticus sp. nov., isolated from Antarctic Soil.</title>
        <authorList>
            <person name="Li J."/>
        </authorList>
    </citation>
    <scope>NUCLEOTIDE SEQUENCE [LARGE SCALE GENOMIC DNA]</scope>
    <source>
        <strain evidence="6 7">Z1-20</strain>
    </source>
</reference>
<dbReference type="InterPro" id="IPR008220">
    <property type="entry name" value="HAT_MetX-like"/>
</dbReference>
<feature type="active site" evidence="2 3">
    <location>
        <position position="342"/>
    </location>
</feature>
<dbReference type="EMBL" id="JADNYM010000003">
    <property type="protein sequence ID" value="MBG0738429.1"/>
    <property type="molecule type" value="Genomic_DNA"/>
</dbReference>
<evidence type="ECO:0000259" key="5">
    <source>
        <dbReference type="Pfam" id="PF00561"/>
    </source>
</evidence>
<comment type="subunit">
    <text evidence="2">Homodimer.</text>
</comment>
<comment type="pathway">
    <text evidence="2">Amino-acid biosynthesis; L-methionine biosynthesis via de novo pathway; O-acetyl-L-homoserine from L-homoserine: step 1/1.</text>
</comment>
<dbReference type="EC" id="2.3.1.31" evidence="2"/>
<keyword evidence="1 2" id="KW-0808">Transferase</keyword>
<keyword evidence="2" id="KW-0028">Amino-acid biosynthesis</keyword>
<comment type="function">
    <text evidence="2">Transfers an acetyl group from acetyl-CoA to L-homoserine, forming acetyl-L-homoserine.</text>
</comment>
<comment type="subcellular location">
    <subcellularLocation>
        <location evidence="2">Cytoplasm</location>
    </subcellularLocation>
</comment>
<dbReference type="InterPro" id="IPR000073">
    <property type="entry name" value="AB_hydrolase_1"/>
</dbReference>
<feature type="domain" description="AB hydrolase-1" evidence="5">
    <location>
        <begin position="65"/>
        <end position="378"/>
    </location>
</feature>
<dbReference type="GO" id="GO:0005737">
    <property type="term" value="C:cytoplasm"/>
    <property type="evidence" value="ECO:0007669"/>
    <property type="project" value="UniProtKB-SubCell"/>
</dbReference>
<dbReference type="Pfam" id="PF00561">
    <property type="entry name" value="Abhydrolase_1"/>
    <property type="match status" value="1"/>
</dbReference>
<dbReference type="GO" id="GO:0009092">
    <property type="term" value="P:homoserine metabolic process"/>
    <property type="evidence" value="ECO:0007669"/>
    <property type="project" value="TreeGrafter"/>
</dbReference>
<comment type="similarity">
    <text evidence="2">Belongs to the AB hydrolase superfamily. MetX family.</text>
</comment>
<gene>
    <name evidence="2" type="primary">metXA</name>
    <name evidence="6" type="ORF">IV500_03155</name>
</gene>
<dbReference type="Gene3D" id="3.40.50.1820">
    <property type="entry name" value="alpha/beta hydrolase"/>
    <property type="match status" value="1"/>
</dbReference>
<dbReference type="Proteomes" id="UP000655366">
    <property type="component" value="Unassembled WGS sequence"/>
</dbReference>
<dbReference type="GO" id="GO:0004414">
    <property type="term" value="F:homoserine O-acetyltransferase activity"/>
    <property type="evidence" value="ECO:0007669"/>
    <property type="project" value="UniProtKB-UniRule"/>
</dbReference>
<comment type="catalytic activity">
    <reaction evidence="2">
        <text>L-homoserine + acetyl-CoA = O-acetyl-L-homoserine + CoA</text>
        <dbReference type="Rhea" id="RHEA:13701"/>
        <dbReference type="ChEBI" id="CHEBI:57287"/>
        <dbReference type="ChEBI" id="CHEBI:57288"/>
        <dbReference type="ChEBI" id="CHEBI:57476"/>
        <dbReference type="ChEBI" id="CHEBI:57716"/>
        <dbReference type="EC" id="2.3.1.31"/>
    </reaction>
</comment>
<evidence type="ECO:0000256" key="2">
    <source>
        <dbReference type="HAMAP-Rule" id="MF_00296"/>
    </source>
</evidence>
<organism evidence="6 7">
    <name type="scientific">Arthrobacter terrae</name>
    <dbReference type="NCBI Taxonomy" id="2935737"/>
    <lineage>
        <taxon>Bacteria</taxon>
        <taxon>Bacillati</taxon>
        <taxon>Actinomycetota</taxon>
        <taxon>Actinomycetes</taxon>
        <taxon>Micrococcales</taxon>
        <taxon>Micrococcaceae</taxon>
        <taxon>Arthrobacter</taxon>
    </lineage>
</organism>
<sequence length="402" mass="42474">MPFDTPGTTSAPATAPRLRSDGGLEADGRIQYARIGELDLEAGGRLPDVTLAYETWGTLNSDASNAVLIAHALTGSTHVSRGDSADAGWWEGLVGPGRAIDTDRYFVVCANMLGGCYGSTGPSSIAPDGRPWGSRFPFVTLRDSVQAEARLADQLGITAWFAAVGGSMGGARALEWAVTLPERVRRCAVVAACAASTAEQIAYAQAQVLAIRLDQDFAGGDYYDGAAPVAGLGLARRIAHITYRSEPEMSARFGRRAQPGEAPVSQRRIRNIAGSSAGERYQVEGYLDHQAQKLAGRFDANSYIVITEALMSHDVGRDRGPLREALAAAAGVEFLVAAVASDRLYFPVQSDELAAALPGDVAVHTIESGIGHDGFLTETNAVGELLRGTFFADSSFAEHLPF</sequence>
<dbReference type="PANTHER" id="PTHR32268">
    <property type="entry name" value="HOMOSERINE O-ACETYLTRANSFERASE"/>
    <property type="match status" value="1"/>
</dbReference>
<feature type="region of interest" description="Disordered" evidence="4">
    <location>
        <begin position="1"/>
        <end position="22"/>
    </location>
</feature>
<evidence type="ECO:0000256" key="4">
    <source>
        <dbReference type="SAM" id="MobiDB-lite"/>
    </source>
</evidence>
<dbReference type="PANTHER" id="PTHR32268:SF11">
    <property type="entry name" value="HOMOSERINE O-ACETYLTRANSFERASE"/>
    <property type="match status" value="1"/>
</dbReference>
<comment type="caution">
    <text evidence="6">The sequence shown here is derived from an EMBL/GenBank/DDBJ whole genome shotgun (WGS) entry which is preliminary data.</text>
</comment>
<feature type="active site" evidence="2 3">
    <location>
        <position position="372"/>
    </location>
</feature>
<dbReference type="NCBIfam" id="TIGR01392">
    <property type="entry name" value="homoserO_Ac_trn"/>
    <property type="match status" value="1"/>
</dbReference>
<dbReference type="Gene3D" id="1.10.1740.110">
    <property type="match status" value="1"/>
</dbReference>
<feature type="binding site" evidence="2">
    <location>
        <position position="236"/>
    </location>
    <ligand>
        <name>substrate</name>
    </ligand>
</feature>
<evidence type="ECO:0000256" key="3">
    <source>
        <dbReference type="PIRSR" id="PIRSR000443-1"/>
    </source>
</evidence>